<dbReference type="InterPro" id="IPR000843">
    <property type="entry name" value="HTH_LacI"/>
</dbReference>
<keyword evidence="6" id="KW-1185">Reference proteome</keyword>
<evidence type="ECO:0000313" key="5">
    <source>
        <dbReference type="EMBL" id="PJG82712.1"/>
    </source>
</evidence>
<evidence type="ECO:0000256" key="1">
    <source>
        <dbReference type="ARBA" id="ARBA00023015"/>
    </source>
</evidence>
<keyword evidence="2" id="KW-0238">DNA-binding</keyword>
<evidence type="ECO:0000313" key="6">
    <source>
        <dbReference type="Proteomes" id="UP000230282"/>
    </source>
</evidence>
<dbReference type="SUPFAM" id="SSF47413">
    <property type="entry name" value="lambda repressor-like DNA-binding domains"/>
    <property type="match status" value="1"/>
</dbReference>
<feature type="domain" description="HTH lacI-type" evidence="4">
    <location>
        <begin position="15"/>
        <end position="69"/>
    </location>
</feature>
<dbReference type="AlphaFoldDB" id="A0A2M8RUY2"/>
<dbReference type="SUPFAM" id="SSF53822">
    <property type="entry name" value="Periplasmic binding protein-like I"/>
    <property type="match status" value="1"/>
</dbReference>
<gene>
    <name evidence="5" type="ORF">CVP04_07885</name>
</gene>
<dbReference type="PROSITE" id="PS50932">
    <property type="entry name" value="HTH_LACI_2"/>
    <property type="match status" value="1"/>
</dbReference>
<organism evidence="5 6">
    <name type="scientific">Caviibacterium pharyngocola</name>
    <dbReference type="NCBI Taxonomy" id="28159"/>
    <lineage>
        <taxon>Bacteria</taxon>
        <taxon>Pseudomonadati</taxon>
        <taxon>Pseudomonadota</taxon>
        <taxon>Gammaproteobacteria</taxon>
        <taxon>Pasteurellales</taxon>
        <taxon>Pasteurellaceae</taxon>
        <taxon>Caviibacterium</taxon>
    </lineage>
</organism>
<dbReference type="RefSeq" id="WP_100296970.1">
    <property type="nucleotide sequence ID" value="NZ_PHGZ01000015.1"/>
</dbReference>
<dbReference type="InterPro" id="IPR046335">
    <property type="entry name" value="LacI/GalR-like_sensor"/>
</dbReference>
<dbReference type="Pfam" id="PF00356">
    <property type="entry name" value="LacI"/>
    <property type="match status" value="1"/>
</dbReference>
<evidence type="ECO:0000256" key="3">
    <source>
        <dbReference type="ARBA" id="ARBA00023163"/>
    </source>
</evidence>
<dbReference type="Pfam" id="PF13377">
    <property type="entry name" value="Peripla_BP_3"/>
    <property type="match status" value="1"/>
</dbReference>
<dbReference type="InterPro" id="IPR010982">
    <property type="entry name" value="Lambda_DNA-bd_dom_sf"/>
</dbReference>
<accession>A0A2M8RUY2</accession>
<dbReference type="GO" id="GO:0000976">
    <property type="term" value="F:transcription cis-regulatory region binding"/>
    <property type="evidence" value="ECO:0007669"/>
    <property type="project" value="TreeGrafter"/>
</dbReference>
<dbReference type="GO" id="GO:0003700">
    <property type="term" value="F:DNA-binding transcription factor activity"/>
    <property type="evidence" value="ECO:0007669"/>
    <property type="project" value="TreeGrafter"/>
</dbReference>
<keyword evidence="1" id="KW-0805">Transcription regulation</keyword>
<dbReference type="PANTHER" id="PTHR30146">
    <property type="entry name" value="LACI-RELATED TRANSCRIPTIONAL REPRESSOR"/>
    <property type="match status" value="1"/>
</dbReference>
<dbReference type="Gene3D" id="3.40.50.2300">
    <property type="match status" value="2"/>
</dbReference>
<protein>
    <submittedName>
        <fullName evidence="5">GntR family transcriptional regulator</fullName>
    </submittedName>
</protein>
<evidence type="ECO:0000259" key="4">
    <source>
        <dbReference type="PROSITE" id="PS50932"/>
    </source>
</evidence>
<dbReference type="SMART" id="SM00354">
    <property type="entry name" value="HTH_LACI"/>
    <property type="match status" value="1"/>
</dbReference>
<keyword evidence="3" id="KW-0804">Transcription</keyword>
<dbReference type="EMBL" id="PHGZ01000015">
    <property type="protein sequence ID" value="PJG82712.1"/>
    <property type="molecule type" value="Genomic_DNA"/>
</dbReference>
<name>A0A2M8RUY2_9PAST</name>
<sequence length="339" mass="37396">MMMNLTRKRRSTEKVTLADVAKYAGVGTMTVSRALRTPELVSAGLREKIERAVAELGYVPNLAARELASVSSKNIVIITSSIHSTENALILAALQQELAQMDVQLVILIANNSQWLKELINYAPLAVILLNLDYSDIDMTWLVKSNIPCIDIGAKRPSSFAINVGIDTLETMQLMLNYLARKGYREIGLLSAQQNLSISQQYLENWHKALLRKYLNPHLILHSTDPMNFSTGAKLLSDALATWGKVDALVFLSDELACGALFEAQRKHISIPYDVAVVGLGGLEVGSISYPTLTTIEIPYAQLGKIAGQKLIECLRQKNKEIEPHFISLPVKLLARNSA</sequence>
<dbReference type="Gene3D" id="1.10.260.40">
    <property type="entry name" value="lambda repressor-like DNA-binding domains"/>
    <property type="match status" value="1"/>
</dbReference>
<dbReference type="PROSITE" id="PS00356">
    <property type="entry name" value="HTH_LACI_1"/>
    <property type="match status" value="1"/>
</dbReference>
<proteinExistence type="predicted"/>
<dbReference type="Proteomes" id="UP000230282">
    <property type="component" value="Unassembled WGS sequence"/>
</dbReference>
<comment type="caution">
    <text evidence="5">The sequence shown here is derived from an EMBL/GenBank/DDBJ whole genome shotgun (WGS) entry which is preliminary data.</text>
</comment>
<evidence type="ECO:0000256" key="2">
    <source>
        <dbReference type="ARBA" id="ARBA00023125"/>
    </source>
</evidence>
<dbReference type="InterPro" id="IPR028082">
    <property type="entry name" value="Peripla_BP_I"/>
</dbReference>
<dbReference type="OrthoDB" id="5681588at2"/>
<dbReference type="PANTHER" id="PTHR30146:SF33">
    <property type="entry name" value="TRANSCRIPTIONAL REGULATOR"/>
    <property type="match status" value="1"/>
</dbReference>
<reference evidence="5 6" key="1">
    <citation type="submission" date="2017-11" db="EMBL/GenBank/DDBJ databases">
        <title>Reclassification of Bisgaard taxon 5 as Caviibacterium pharyngocola gen. nov., sp. nov.</title>
        <authorList>
            <person name="Christensen H."/>
        </authorList>
    </citation>
    <scope>NUCLEOTIDE SEQUENCE [LARGE SCALE GENOMIC DNA]</scope>
    <source>
        <strain evidence="5 6">7_3</strain>
    </source>
</reference>
<dbReference type="CDD" id="cd01392">
    <property type="entry name" value="HTH_LacI"/>
    <property type="match status" value="1"/>
</dbReference>